<proteinExistence type="inferred from homology"/>
<dbReference type="InterPro" id="IPR039426">
    <property type="entry name" value="TonB-dep_rcpt-like"/>
</dbReference>
<dbReference type="InterPro" id="IPR000531">
    <property type="entry name" value="Beta-barrel_TonB"/>
</dbReference>
<feature type="chain" id="PRO_5004257160" evidence="10">
    <location>
        <begin position="49"/>
        <end position="736"/>
    </location>
</feature>
<feature type="signal peptide" evidence="10">
    <location>
        <begin position="1"/>
        <end position="48"/>
    </location>
</feature>
<name>Q5H6Z9_XANOR</name>
<evidence type="ECO:0000256" key="2">
    <source>
        <dbReference type="ARBA" id="ARBA00022448"/>
    </source>
</evidence>
<evidence type="ECO:0000313" key="13">
    <source>
        <dbReference type="EMBL" id="AAW73271.1"/>
    </source>
</evidence>
<dbReference type="Proteomes" id="UP000006735">
    <property type="component" value="Chromosome"/>
</dbReference>
<feature type="domain" description="TonB-dependent receptor-like beta-barrel" evidence="11">
    <location>
        <begin position="258"/>
        <end position="699"/>
    </location>
</feature>
<evidence type="ECO:0000256" key="4">
    <source>
        <dbReference type="ARBA" id="ARBA00022692"/>
    </source>
</evidence>
<dbReference type="GO" id="GO:0015344">
    <property type="term" value="F:siderophore uptake transmembrane transporter activity"/>
    <property type="evidence" value="ECO:0007669"/>
    <property type="project" value="TreeGrafter"/>
</dbReference>
<dbReference type="Gene3D" id="2.40.170.20">
    <property type="entry name" value="TonB-dependent receptor, beta-barrel domain"/>
    <property type="match status" value="1"/>
</dbReference>
<evidence type="ECO:0000256" key="1">
    <source>
        <dbReference type="ARBA" id="ARBA00004571"/>
    </source>
</evidence>
<dbReference type="KEGG" id="xoo:XOO0017"/>
<reference evidence="13 14" key="1">
    <citation type="journal article" date="2005" name="Nucleic Acids Res.">
        <title>The genome sequence of Xanthomonas oryzae pathovar oryzae KACC10331, the bacterial blight pathogen of rice.</title>
        <authorList>
            <person name="Lee B.M."/>
            <person name="Park Y.J."/>
            <person name="Park D.S."/>
            <person name="Kang H.W."/>
            <person name="Kim J.G."/>
            <person name="Song E.S."/>
            <person name="Park I.C."/>
            <person name="Yoon U.H."/>
            <person name="Hahn J.H."/>
            <person name="Koo B.S."/>
            <person name="Lee G.B."/>
            <person name="Kim H."/>
            <person name="Park H.S."/>
            <person name="Yoon K.O."/>
            <person name="Kim J.H."/>
            <person name="Jung C.H."/>
            <person name="Koh N.H."/>
            <person name="Seo J.S."/>
            <person name="Go S.J."/>
        </authorList>
    </citation>
    <scope>NUCLEOTIDE SEQUENCE [LARGE SCALE GENOMIC DNA]</scope>
    <source>
        <strain evidence="14">KACC10331 / KXO85</strain>
    </source>
</reference>
<evidence type="ECO:0000259" key="12">
    <source>
        <dbReference type="Pfam" id="PF07715"/>
    </source>
</evidence>
<evidence type="ECO:0000256" key="6">
    <source>
        <dbReference type="ARBA" id="ARBA00023136"/>
    </source>
</evidence>
<feature type="domain" description="TonB-dependent receptor plug" evidence="12">
    <location>
        <begin position="78"/>
        <end position="186"/>
    </location>
</feature>
<keyword evidence="7 8" id="KW-0998">Cell outer membrane</keyword>
<dbReference type="SUPFAM" id="SSF56935">
    <property type="entry name" value="Porins"/>
    <property type="match status" value="1"/>
</dbReference>
<keyword evidence="4 8" id="KW-0812">Transmembrane</keyword>
<evidence type="ECO:0000256" key="3">
    <source>
        <dbReference type="ARBA" id="ARBA00022452"/>
    </source>
</evidence>
<keyword evidence="2 8" id="KW-0813">Transport</keyword>
<evidence type="ECO:0000259" key="11">
    <source>
        <dbReference type="Pfam" id="PF00593"/>
    </source>
</evidence>
<keyword evidence="6 8" id="KW-0472">Membrane</keyword>
<keyword evidence="5 9" id="KW-0798">TonB box</keyword>
<keyword evidence="3 8" id="KW-1134">Transmembrane beta strand</keyword>
<dbReference type="HOGENOM" id="CLU_008287_13_0_6"/>
<dbReference type="InterPro" id="IPR036942">
    <property type="entry name" value="Beta-barrel_TonB_sf"/>
</dbReference>
<dbReference type="PROSITE" id="PS52016">
    <property type="entry name" value="TONB_DEPENDENT_REC_3"/>
    <property type="match status" value="1"/>
</dbReference>
<dbReference type="EMBL" id="AE013598">
    <property type="protein sequence ID" value="AAW73271.1"/>
    <property type="molecule type" value="Genomic_DNA"/>
</dbReference>
<evidence type="ECO:0000256" key="5">
    <source>
        <dbReference type="ARBA" id="ARBA00023077"/>
    </source>
</evidence>
<gene>
    <name evidence="13" type="primary">yncD</name>
    <name evidence="13" type="ordered locus">XOO0017</name>
</gene>
<keyword evidence="14" id="KW-1185">Reference proteome</keyword>
<dbReference type="InterPro" id="IPR012910">
    <property type="entry name" value="Plug_dom"/>
</dbReference>
<dbReference type="Gene3D" id="2.170.130.10">
    <property type="entry name" value="TonB-dependent receptor, plug domain"/>
    <property type="match status" value="1"/>
</dbReference>
<dbReference type="PANTHER" id="PTHR30069:SF28">
    <property type="entry name" value="TONB-DEPENDENT RECEPTOR YNCD-RELATED"/>
    <property type="match status" value="1"/>
</dbReference>
<protein>
    <submittedName>
        <fullName evidence="13">Iron transporter</fullName>
    </submittedName>
</protein>
<sequence length="736" mass="80019">MAGVACLVPYATMRSQYVMRDTTLMSRLTVLAAACGLFATSATPPVLAADPAPPASTPIQRLPAVQVDAARVRGVDDFDLPASFTVVSADDDNRRGAQVSELLDGIPGLVARDRQNYAQDTQLSIRGFGARSTFGVRGVRLLVDGIPASMPDGQGQLSHFNVLGAERVEVLRGPFSALYGNSSGGVLQLWSADGAPNDPWRLRATYGSNATVDVGTQLLGQQGAVHYNLAANHFETDGVRDHSRAKRDSVNAKLGFDLAEGSRLDLVLNYLDAPDAQDPLGLTRAQFNADPAHATSVATQFNTRKSVRQSQAGAIFTQQFDNQALRLMAYDGQRSVEQFLAIPLAVQRNPLHSGGVIDLDSNYEGADARWAWQGEALGRPLQLTVGTNVDRQRQHRTGYENFVGDILGVKGALRRNQRDEVQNVDQFAQLWWQWSERWSALLGVRHSDVRFASDDHYTVGRNPDDSGQREYSATTPVAGIVFRADEDLRFYASLGRGFETPTFNELGYRSDGGAGLALDLGAATSRNVEVGSKWRAQSGAAVEFALFRADTDDELAVASNTNGRSTYRNIRATRRQGAELSWHQPIGATQQLQLAYTFVDATVRDGYLTCASSGCATPTVPVANGARLPGVPRQQLFARWQWQPAQWRFAAESVASGATVVNDLATERAPGDALVNLEASRRWTTTLGALRTFARVDNVLDRQYVGSVIVNDGNGRYYEPGPDRTYTVGLQWDFGG</sequence>
<dbReference type="InterPro" id="IPR037066">
    <property type="entry name" value="Plug_dom_sf"/>
</dbReference>
<evidence type="ECO:0000256" key="10">
    <source>
        <dbReference type="SAM" id="SignalP"/>
    </source>
</evidence>
<dbReference type="Pfam" id="PF07715">
    <property type="entry name" value="Plug"/>
    <property type="match status" value="1"/>
</dbReference>
<evidence type="ECO:0000256" key="9">
    <source>
        <dbReference type="RuleBase" id="RU003357"/>
    </source>
</evidence>
<dbReference type="STRING" id="291331.XOO0017"/>
<dbReference type="GO" id="GO:0009279">
    <property type="term" value="C:cell outer membrane"/>
    <property type="evidence" value="ECO:0007669"/>
    <property type="project" value="UniProtKB-SubCell"/>
</dbReference>
<evidence type="ECO:0000256" key="8">
    <source>
        <dbReference type="PROSITE-ProRule" id="PRU01360"/>
    </source>
</evidence>
<dbReference type="AlphaFoldDB" id="Q5H6Z9"/>
<keyword evidence="10" id="KW-0732">Signal</keyword>
<evidence type="ECO:0000256" key="7">
    <source>
        <dbReference type="ARBA" id="ARBA00023237"/>
    </source>
</evidence>
<dbReference type="GO" id="GO:0044718">
    <property type="term" value="P:siderophore transmembrane transport"/>
    <property type="evidence" value="ECO:0007669"/>
    <property type="project" value="TreeGrafter"/>
</dbReference>
<comment type="similarity">
    <text evidence="8 9">Belongs to the TonB-dependent receptor family.</text>
</comment>
<evidence type="ECO:0000313" key="14">
    <source>
        <dbReference type="Proteomes" id="UP000006735"/>
    </source>
</evidence>
<accession>Q5H6Z9</accession>
<dbReference type="Pfam" id="PF00593">
    <property type="entry name" value="TonB_dep_Rec_b-barrel"/>
    <property type="match status" value="1"/>
</dbReference>
<comment type="subcellular location">
    <subcellularLocation>
        <location evidence="1 8">Cell outer membrane</location>
        <topology evidence="1 8">Multi-pass membrane protein</topology>
    </subcellularLocation>
</comment>
<dbReference type="CDD" id="cd01347">
    <property type="entry name" value="ligand_gated_channel"/>
    <property type="match status" value="1"/>
</dbReference>
<dbReference type="PANTHER" id="PTHR30069">
    <property type="entry name" value="TONB-DEPENDENT OUTER MEMBRANE RECEPTOR"/>
    <property type="match status" value="1"/>
</dbReference>
<organism evidence="13 14">
    <name type="scientific">Xanthomonas oryzae pv. oryzae (strain KACC10331 / KXO85)</name>
    <dbReference type="NCBI Taxonomy" id="291331"/>
    <lineage>
        <taxon>Bacteria</taxon>
        <taxon>Pseudomonadati</taxon>
        <taxon>Pseudomonadota</taxon>
        <taxon>Gammaproteobacteria</taxon>
        <taxon>Lysobacterales</taxon>
        <taxon>Lysobacteraceae</taxon>
        <taxon>Xanthomonas</taxon>
    </lineage>
</organism>